<keyword evidence="1" id="KW-1133">Transmembrane helix</keyword>
<dbReference type="OrthoDB" id="714390at2"/>
<dbReference type="Proteomes" id="UP000181790">
    <property type="component" value="Unassembled WGS sequence"/>
</dbReference>
<evidence type="ECO:0000256" key="1">
    <source>
        <dbReference type="SAM" id="Phobius"/>
    </source>
</evidence>
<name>A0A1S2VPL9_9BACT</name>
<evidence type="ECO:0000313" key="3">
    <source>
        <dbReference type="Proteomes" id="UP000181790"/>
    </source>
</evidence>
<feature type="transmembrane region" description="Helical" evidence="1">
    <location>
        <begin position="108"/>
        <end position="129"/>
    </location>
</feature>
<keyword evidence="1" id="KW-0812">Transmembrane</keyword>
<gene>
    <name evidence="2" type="ORF">BLX24_00995</name>
</gene>
<evidence type="ECO:0000313" key="2">
    <source>
        <dbReference type="EMBL" id="OIN60717.1"/>
    </source>
</evidence>
<reference evidence="2 3" key="1">
    <citation type="submission" date="2016-10" db="EMBL/GenBank/DDBJ databases">
        <title>Arsenicibacter rosenii gen. nov., sp. nov., an efficient arsenic-methylating bacterium isolated from an arsenic-contaminated paddy soil.</title>
        <authorList>
            <person name="Huang K."/>
        </authorList>
    </citation>
    <scope>NUCLEOTIDE SEQUENCE [LARGE SCALE GENOMIC DNA]</scope>
    <source>
        <strain evidence="2 3">SM-1</strain>
    </source>
</reference>
<dbReference type="AlphaFoldDB" id="A0A1S2VPL9"/>
<protein>
    <recommendedName>
        <fullName evidence="4">DUF2975 domain-containing protein</fullName>
    </recommendedName>
</protein>
<proteinExistence type="predicted"/>
<sequence length="171" mass="19926">MQQVRMLASALLFLSRAAAIPYLATAAYCLLCFAFRDTLVHPIGEGRFVINFPFTNQRFLIGDDSGFMYVFEMIAFIALYGLFFWLLGNIFQIFRAQKLFTERGVRRLRIFYLLNFLLPLPFLVYHVATRYEVEIVVILSVLHTVLGIFAYFMAVIFVRGLHLQEEQDLIF</sequence>
<keyword evidence="1" id="KW-0472">Membrane</keyword>
<accession>A0A1S2VPL9</accession>
<evidence type="ECO:0008006" key="4">
    <source>
        <dbReference type="Google" id="ProtNLM"/>
    </source>
</evidence>
<keyword evidence="3" id="KW-1185">Reference proteome</keyword>
<feature type="transmembrane region" description="Helical" evidence="1">
    <location>
        <begin position="135"/>
        <end position="158"/>
    </location>
</feature>
<dbReference type="RefSeq" id="WP_071501218.1">
    <property type="nucleotide sequence ID" value="NZ_MORL01000001.1"/>
</dbReference>
<organism evidence="2 3">
    <name type="scientific">Arsenicibacter rosenii</name>
    <dbReference type="NCBI Taxonomy" id="1750698"/>
    <lineage>
        <taxon>Bacteria</taxon>
        <taxon>Pseudomonadati</taxon>
        <taxon>Bacteroidota</taxon>
        <taxon>Cytophagia</taxon>
        <taxon>Cytophagales</taxon>
        <taxon>Spirosomataceae</taxon>
        <taxon>Arsenicibacter</taxon>
    </lineage>
</organism>
<dbReference type="EMBL" id="MORL01000001">
    <property type="protein sequence ID" value="OIN60717.1"/>
    <property type="molecule type" value="Genomic_DNA"/>
</dbReference>
<comment type="caution">
    <text evidence="2">The sequence shown here is derived from an EMBL/GenBank/DDBJ whole genome shotgun (WGS) entry which is preliminary data.</text>
</comment>
<feature type="transmembrane region" description="Helical" evidence="1">
    <location>
        <begin position="66"/>
        <end position="87"/>
    </location>
</feature>